<dbReference type="STRING" id="1445510.YC6258_04621"/>
<dbReference type="PROSITE" id="PS51186">
    <property type="entry name" value="GNAT"/>
    <property type="match status" value="1"/>
</dbReference>
<dbReference type="Gene3D" id="3.40.630.30">
    <property type="match status" value="1"/>
</dbReference>
<evidence type="ECO:0000259" key="1">
    <source>
        <dbReference type="PROSITE" id="PS51186"/>
    </source>
</evidence>
<dbReference type="OrthoDB" id="5888432at2"/>
<dbReference type="InterPro" id="IPR016181">
    <property type="entry name" value="Acyl_CoA_acyltransferase"/>
</dbReference>
<feature type="domain" description="N-acetyltransferase" evidence="1">
    <location>
        <begin position="1"/>
        <end position="137"/>
    </location>
</feature>
<dbReference type="RefSeq" id="WP_044620256.1">
    <property type="nucleotide sequence ID" value="NZ_CP007142.1"/>
</dbReference>
<dbReference type="GO" id="GO:0016747">
    <property type="term" value="F:acyltransferase activity, transferring groups other than amino-acyl groups"/>
    <property type="evidence" value="ECO:0007669"/>
    <property type="project" value="InterPro"/>
</dbReference>
<organism evidence="2 3">
    <name type="scientific">Gynuella sunshinyii YC6258</name>
    <dbReference type="NCBI Taxonomy" id="1445510"/>
    <lineage>
        <taxon>Bacteria</taxon>
        <taxon>Pseudomonadati</taxon>
        <taxon>Pseudomonadota</taxon>
        <taxon>Gammaproteobacteria</taxon>
        <taxon>Oceanospirillales</taxon>
        <taxon>Saccharospirillaceae</taxon>
        <taxon>Gynuella</taxon>
    </lineage>
</organism>
<dbReference type="InterPro" id="IPR000182">
    <property type="entry name" value="GNAT_dom"/>
</dbReference>
<dbReference type="Proteomes" id="UP000032266">
    <property type="component" value="Chromosome"/>
</dbReference>
<keyword evidence="2" id="KW-0808">Transferase</keyword>
<accession>A0A0C5VTM4</accession>
<keyword evidence="2" id="KW-0012">Acyltransferase</keyword>
<dbReference type="KEGG" id="gsn:YC6258_04621"/>
<dbReference type="AlphaFoldDB" id="A0A0C5VTM4"/>
<keyword evidence="3" id="KW-1185">Reference proteome</keyword>
<proteinExistence type="predicted"/>
<dbReference type="HOGENOM" id="CLU_1684093_0_0_6"/>
<dbReference type="Pfam" id="PF00583">
    <property type="entry name" value="Acetyltransf_1"/>
    <property type="match status" value="1"/>
</dbReference>
<evidence type="ECO:0000313" key="2">
    <source>
        <dbReference type="EMBL" id="AJQ96653.1"/>
    </source>
</evidence>
<protein>
    <submittedName>
        <fullName evidence="2">Sortase and related acyltransferase</fullName>
    </submittedName>
</protein>
<dbReference type="EMBL" id="CP007142">
    <property type="protein sequence ID" value="AJQ96653.1"/>
    <property type="molecule type" value="Genomic_DNA"/>
</dbReference>
<name>A0A0C5VTM4_9GAMM</name>
<reference evidence="2 3" key="1">
    <citation type="submission" date="2014-01" db="EMBL/GenBank/DDBJ databases">
        <title>Full genme sequencing of cellulolytic bacterium Gynuella sunshinyii YC6258T gen. nov., sp. nov.</title>
        <authorList>
            <person name="Khan H."/>
            <person name="Chung E.J."/>
            <person name="Chung Y.R."/>
        </authorList>
    </citation>
    <scope>NUCLEOTIDE SEQUENCE [LARGE SCALE GENOMIC DNA]</scope>
    <source>
        <strain evidence="2 3">YC6258</strain>
    </source>
</reference>
<evidence type="ECO:0000313" key="3">
    <source>
        <dbReference type="Proteomes" id="UP000032266"/>
    </source>
</evidence>
<gene>
    <name evidence="2" type="ORF">YC6258_04621</name>
</gene>
<sequence length="156" mass="17941">MEEYLNLDMLTLSDISIKAGKPIDRDVYLDSLRQAKSANCLFDVRKDGELHAYASLKDLGQGKWFVLMFVTHPDKRNRYTFGVLFGQLIEHLEKVGATTLISNVFKSNELSIRFHRKLGFEVTREAPQGYEFTLTVDSSKVRPLSRVLRSIRPDCR</sequence>
<dbReference type="SUPFAM" id="SSF55729">
    <property type="entry name" value="Acyl-CoA N-acyltransferases (Nat)"/>
    <property type="match status" value="1"/>
</dbReference>